<comment type="caution">
    <text evidence="2">The sequence shown here is derived from an EMBL/GenBank/DDBJ whole genome shotgun (WGS) entry which is preliminary data.</text>
</comment>
<keyword evidence="1" id="KW-1133">Transmembrane helix</keyword>
<gene>
    <name evidence="2" type="ORF">GCM10010345_84610</name>
</gene>
<evidence type="ECO:0000256" key="1">
    <source>
        <dbReference type="SAM" id="Phobius"/>
    </source>
</evidence>
<proteinExistence type="predicted"/>
<dbReference type="NCBIfam" id="TIGR04222">
    <property type="entry name" value="near_uncomplex"/>
    <property type="match status" value="1"/>
</dbReference>
<dbReference type="Proteomes" id="UP000653644">
    <property type="component" value="Unassembled WGS sequence"/>
</dbReference>
<accession>A0ABQ3DAL2</accession>
<sequence length="265" mass="27789">MTPPWGFTGPEFLGLYAAGFAVAVLLGLAVRQAARRFYPAADTGFMPDVYTIAWVVGGARQVVSTALYALIQDGHLRTARDGTLTFCGSVPDEPMQRAVLEAARARESTNTTLVHEAARRLPEIRRAGGTARGLGLPPSRIRRLAGRMAGLPMLVLFGVGVARVVNGVRLGRPVGWLVTFLLVSLVVAAVFVCTPPRITPAGWYAVRNAGRSGYPVPWGPAGDGPTVSAPVLTVATAGWITISDPTLRSSLFSSGSSSSSSSSSV</sequence>
<evidence type="ECO:0000313" key="2">
    <source>
        <dbReference type="EMBL" id="GHA67958.1"/>
    </source>
</evidence>
<reference evidence="3" key="1">
    <citation type="journal article" date="2019" name="Int. J. Syst. Evol. Microbiol.">
        <title>The Global Catalogue of Microorganisms (GCM) 10K type strain sequencing project: providing services to taxonomists for standard genome sequencing and annotation.</title>
        <authorList>
            <consortium name="The Broad Institute Genomics Platform"/>
            <consortium name="The Broad Institute Genome Sequencing Center for Infectious Disease"/>
            <person name="Wu L."/>
            <person name="Ma J."/>
        </authorList>
    </citation>
    <scope>NUCLEOTIDE SEQUENCE [LARGE SCALE GENOMIC DNA]</scope>
    <source>
        <strain evidence="3">JCM 4733</strain>
    </source>
</reference>
<name>A0ABQ3DAL2_9ACTN</name>
<feature type="transmembrane region" description="Helical" evidence="1">
    <location>
        <begin position="174"/>
        <end position="193"/>
    </location>
</feature>
<keyword evidence="3" id="KW-1185">Reference proteome</keyword>
<organism evidence="2 3">
    <name type="scientific">Streptomyces canarius</name>
    <dbReference type="NCBI Taxonomy" id="285453"/>
    <lineage>
        <taxon>Bacteria</taxon>
        <taxon>Bacillati</taxon>
        <taxon>Actinomycetota</taxon>
        <taxon>Actinomycetes</taxon>
        <taxon>Kitasatosporales</taxon>
        <taxon>Streptomycetaceae</taxon>
        <taxon>Streptomyces</taxon>
    </lineage>
</organism>
<keyword evidence="1" id="KW-0472">Membrane</keyword>
<evidence type="ECO:0008006" key="4">
    <source>
        <dbReference type="Google" id="ProtNLM"/>
    </source>
</evidence>
<dbReference type="InterPro" id="IPR026467">
    <property type="entry name" value="Ser/Gly_Cys_C_dom"/>
</dbReference>
<feature type="transmembrane region" description="Helical" evidence="1">
    <location>
        <begin position="12"/>
        <end position="30"/>
    </location>
</feature>
<dbReference type="RefSeq" id="WP_189894555.1">
    <property type="nucleotide sequence ID" value="NZ_BMVN01000063.1"/>
</dbReference>
<evidence type="ECO:0000313" key="3">
    <source>
        <dbReference type="Proteomes" id="UP000653644"/>
    </source>
</evidence>
<dbReference type="EMBL" id="BMVN01000063">
    <property type="protein sequence ID" value="GHA67958.1"/>
    <property type="molecule type" value="Genomic_DNA"/>
</dbReference>
<feature type="transmembrane region" description="Helical" evidence="1">
    <location>
        <begin position="149"/>
        <end position="168"/>
    </location>
</feature>
<protein>
    <recommendedName>
        <fullName evidence="4">TIGR04222 domain-containing membrane protein</fullName>
    </recommendedName>
</protein>
<keyword evidence="1" id="KW-0812">Transmembrane</keyword>